<organism evidence="2 3">
    <name type="scientific">Afipia carboxidovorans (strain ATCC 49405 / DSM 1227 / KCTC 32145 / OM5)</name>
    <name type="common">Oligotropha carboxidovorans</name>
    <dbReference type="NCBI Taxonomy" id="504832"/>
    <lineage>
        <taxon>Bacteria</taxon>
        <taxon>Pseudomonadati</taxon>
        <taxon>Pseudomonadota</taxon>
        <taxon>Alphaproteobacteria</taxon>
        <taxon>Hyphomicrobiales</taxon>
        <taxon>Nitrobacteraceae</taxon>
        <taxon>Afipia</taxon>
    </lineage>
</organism>
<dbReference type="Gene3D" id="2.40.50.230">
    <property type="entry name" value="Gp5 N-terminal domain"/>
    <property type="match status" value="1"/>
</dbReference>
<feature type="domain" description="Gp5/Type VI secretion system Vgr protein OB-fold" evidence="1">
    <location>
        <begin position="33"/>
        <end position="104"/>
    </location>
</feature>
<gene>
    <name evidence="2" type="ordered locus">OCA5_c24140</name>
</gene>
<keyword evidence="3" id="KW-1185">Reference proteome</keyword>
<dbReference type="HOGENOM" id="CLU_1309098_0_0_5"/>
<dbReference type="EMBL" id="CP002826">
    <property type="protein sequence ID" value="AEI07110.1"/>
    <property type="molecule type" value="Genomic_DNA"/>
</dbReference>
<accession>B6JEF0</accession>
<evidence type="ECO:0000259" key="1">
    <source>
        <dbReference type="Pfam" id="PF04717"/>
    </source>
</evidence>
<evidence type="ECO:0000313" key="2">
    <source>
        <dbReference type="EMBL" id="AEI07110.1"/>
    </source>
</evidence>
<dbReference type="InterPro" id="IPR013046">
    <property type="entry name" value="GpV/Gp45"/>
</dbReference>
<name>B6JEF0_AFIC5</name>
<evidence type="ECO:0000313" key="3">
    <source>
        <dbReference type="Proteomes" id="UP000007730"/>
    </source>
</evidence>
<dbReference type="RefSeq" id="WP_012562744.1">
    <property type="nucleotide sequence ID" value="NC_011386.1"/>
</dbReference>
<dbReference type="NCBIfam" id="TIGR01644">
    <property type="entry name" value="phage_P2_V"/>
    <property type="match status" value="1"/>
</dbReference>
<dbReference type="KEGG" id="ocg:OCA5_c24140"/>
<proteinExistence type="predicted"/>
<dbReference type="InterPro" id="IPR037026">
    <property type="entry name" value="Vgr_OB-fold_dom_sf"/>
</dbReference>
<dbReference type="eggNOG" id="COG4540">
    <property type="taxonomic scope" value="Bacteria"/>
</dbReference>
<protein>
    <submittedName>
        <fullName evidence="2">Putative baseplate assembly protein V</fullName>
    </submittedName>
</protein>
<dbReference type="OrthoDB" id="7852340at2"/>
<sequence length="210" mass="22955">MDFWDRIANLEEELTRLLMRVAELERKQDNTIRHGKVTDVDAKKHLARIEIGERDGTPLKSAWVPYGQFAGAYKAHRPPTVGQQMTMFAPNGEARQAVLLPMTWSDQNKSPSDQPDEHVTTFGKLKIVEKADSYTISIDDKATLSLTTSAATLKFGSAEVEIVDGKVNVTAPTVSVAGATYIGQRDKGRTEGPVIITDGGPAERAYAKVG</sequence>
<dbReference type="Pfam" id="PF04717">
    <property type="entry name" value="Phage_base_V"/>
    <property type="match status" value="1"/>
</dbReference>
<reference evidence="2 3" key="1">
    <citation type="journal article" date="2011" name="J. Bacteriol.">
        <title>Complete genome sequences of the chemolithoautotrophic Oligotropha carboxidovorans strains OM4 and OM5.</title>
        <authorList>
            <person name="Volland S."/>
            <person name="Rachinger M."/>
            <person name="Strittmatter A."/>
            <person name="Daniel R."/>
            <person name="Gottschalk G."/>
            <person name="Meyer O."/>
        </authorList>
    </citation>
    <scope>NUCLEOTIDE SEQUENCE [LARGE SCALE GENOMIC DNA]</scope>
    <source>
        <strain evidence="3">ATCC 49405 / DSM 1227 / KCTC 32145 / OM5</strain>
    </source>
</reference>
<dbReference type="STRING" id="504832.OCA5_c24140"/>
<dbReference type="KEGG" id="oca:OCAR_5584"/>
<dbReference type="Proteomes" id="UP000007730">
    <property type="component" value="Chromosome"/>
</dbReference>
<dbReference type="AlphaFoldDB" id="B6JEF0"/>
<dbReference type="InterPro" id="IPR006531">
    <property type="entry name" value="Gp5/Vgr_OB"/>
</dbReference>